<dbReference type="Gene3D" id="1.10.238.10">
    <property type="entry name" value="EF-hand"/>
    <property type="match status" value="1"/>
</dbReference>
<keyword evidence="2 12" id="KW-0444">Lipid biosynthesis</keyword>
<comment type="pathway">
    <text evidence="1">Lipid metabolism.</text>
</comment>
<feature type="domain" description="C2" evidence="14">
    <location>
        <begin position="6"/>
        <end position="124"/>
    </location>
</feature>
<dbReference type="GO" id="GO:0010008">
    <property type="term" value="C:endosome membrane"/>
    <property type="evidence" value="ECO:0007669"/>
    <property type="project" value="UniProtKB-SubCell"/>
</dbReference>
<dbReference type="EC" id="4.1.1.65" evidence="12"/>
<comment type="function">
    <text evidence="12">Catalyzes the formation of phosphatidylethanolamine (PtdEtn) from phosphatidylserine (PtdSer). Plays a central role in phospholipid metabolism and in the interorganelle trafficking of phosphatidylserine.</text>
</comment>
<dbReference type="InterPro" id="IPR003817">
    <property type="entry name" value="PS_Dcarbxylase"/>
</dbReference>
<dbReference type="NCBIfam" id="TIGR00163">
    <property type="entry name" value="PS_decarb"/>
    <property type="match status" value="1"/>
</dbReference>
<feature type="compositionally biased region" description="Polar residues" evidence="13">
    <location>
        <begin position="566"/>
        <end position="584"/>
    </location>
</feature>
<feature type="region of interest" description="Disordered" evidence="13">
    <location>
        <begin position="351"/>
        <end position="412"/>
    </location>
</feature>
<evidence type="ECO:0000256" key="3">
    <source>
        <dbReference type="ARBA" id="ARBA00022793"/>
    </source>
</evidence>
<dbReference type="PROSITE" id="PS50222">
    <property type="entry name" value="EF_HAND_2"/>
    <property type="match status" value="1"/>
</dbReference>
<feature type="domain" description="C2" evidence="14">
    <location>
        <begin position="208"/>
        <end position="334"/>
    </location>
</feature>
<dbReference type="Pfam" id="PF00168">
    <property type="entry name" value="C2"/>
    <property type="match status" value="2"/>
</dbReference>
<evidence type="ECO:0000256" key="2">
    <source>
        <dbReference type="ARBA" id="ARBA00022516"/>
    </source>
</evidence>
<dbReference type="GO" id="GO:0005509">
    <property type="term" value="F:calcium ion binding"/>
    <property type="evidence" value="ECO:0007669"/>
    <property type="project" value="InterPro"/>
</dbReference>
<gene>
    <name evidence="12" type="primary">PSD2</name>
    <name evidence="16" type="ORF">N7509_005090</name>
</gene>
<feature type="region of interest" description="Disordered" evidence="13">
    <location>
        <begin position="1"/>
        <end position="36"/>
    </location>
</feature>
<dbReference type="PANTHER" id="PTHR10067">
    <property type="entry name" value="PHOSPHATIDYLSERINE DECARBOXYLASE"/>
    <property type="match status" value="1"/>
</dbReference>
<dbReference type="PROSITE" id="PS00018">
    <property type="entry name" value="EF_HAND_1"/>
    <property type="match status" value="1"/>
</dbReference>
<dbReference type="EMBL" id="JAPZBU010000006">
    <property type="protein sequence ID" value="KAJ5396977.1"/>
    <property type="molecule type" value="Genomic_DNA"/>
</dbReference>
<keyword evidence="17" id="KW-1185">Reference proteome</keyword>
<evidence type="ECO:0000256" key="1">
    <source>
        <dbReference type="ARBA" id="ARBA00005189"/>
    </source>
</evidence>
<dbReference type="GO" id="GO:0000139">
    <property type="term" value="C:Golgi membrane"/>
    <property type="evidence" value="ECO:0007669"/>
    <property type="project" value="UniProtKB-SubCell"/>
</dbReference>
<dbReference type="InterPro" id="IPR033177">
    <property type="entry name" value="PSD-B"/>
</dbReference>
<evidence type="ECO:0000259" key="14">
    <source>
        <dbReference type="PROSITE" id="PS50004"/>
    </source>
</evidence>
<feature type="active site" description="Charge relay system; for autoendoproteolytic cleavage activity" evidence="12">
    <location>
        <position position="855"/>
    </location>
</feature>
<proteinExistence type="inferred from homology"/>
<evidence type="ECO:0000256" key="11">
    <source>
        <dbReference type="ARBA" id="ARBA00023317"/>
    </source>
</evidence>
<feature type="domain" description="EF-hand" evidence="15">
    <location>
        <begin position="470"/>
        <end position="505"/>
    </location>
</feature>
<feature type="site" description="Cleavage (non-hydrolytic); by autocatalysis" evidence="12">
    <location>
        <begin position="941"/>
        <end position="942"/>
    </location>
</feature>
<feature type="chain" id="PRO_5041031297" description="Phosphatidylserine decarboxylase 2 alpha chain" evidence="12">
    <location>
        <begin position="942"/>
        <end position="1027"/>
    </location>
</feature>
<keyword evidence="9 12" id="KW-0456">Lyase</keyword>
<comment type="similarity">
    <text evidence="12">Belongs to the phosphatidylserine decarboxylase family. PSD-B subfamily. Eukaryotic type II sub-subfamily.</text>
</comment>
<evidence type="ECO:0000256" key="7">
    <source>
        <dbReference type="ARBA" id="ARBA00023145"/>
    </source>
</evidence>
<keyword evidence="5 12" id="KW-0443">Lipid metabolism</keyword>
<dbReference type="OrthoDB" id="67700at2759"/>
<feature type="compositionally biased region" description="Polar residues" evidence="13">
    <location>
        <begin position="377"/>
        <end position="388"/>
    </location>
</feature>
<keyword evidence="3 12" id="KW-0210">Decarboxylase</keyword>
<dbReference type="InterPro" id="IPR035892">
    <property type="entry name" value="C2_domain_sf"/>
</dbReference>
<keyword evidence="7 12" id="KW-0865">Zymogen</keyword>
<comment type="cofactor">
    <cofactor evidence="12">
        <name>pyruvate</name>
        <dbReference type="ChEBI" id="CHEBI:15361"/>
    </cofactor>
    <text evidence="12">Binds 1 pyruvoyl group covalently per subunit.</text>
</comment>
<organism evidence="16 17">
    <name type="scientific">Penicillium cosmopolitanum</name>
    <dbReference type="NCBI Taxonomy" id="1131564"/>
    <lineage>
        <taxon>Eukaryota</taxon>
        <taxon>Fungi</taxon>
        <taxon>Dikarya</taxon>
        <taxon>Ascomycota</taxon>
        <taxon>Pezizomycotina</taxon>
        <taxon>Eurotiomycetes</taxon>
        <taxon>Eurotiomycetidae</taxon>
        <taxon>Eurotiales</taxon>
        <taxon>Aspergillaceae</taxon>
        <taxon>Penicillium</taxon>
    </lineage>
</organism>
<name>A0A9X0B9S2_9EURO</name>
<dbReference type="GO" id="GO:0006646">
    <property type="term" value="P:phosphatidylethanolamine biosynthetic process"/>
    <property type="evidence" value="ECO:0007669"/>
    <property type="project" value="UniProtKB-UniRule"/>
</dbReference>
<keyword evidence="4" id="KW-0106">Calcium</keyword>
<dbReference type="InterPro" id="IPR033179">
    <property type="entry name" value="PSD_type2_pro"/>
</dbReference>
<comment type="PTM">
    <text evidence="12">Is synthesized initially as an inactive proenzyme. Formation of the active enzyme involves a self-maturation process in which the active site pyruvoyl group is generated from an internal serine residue via an autocatalytic post-translational modification. Two non-identical subunits are generated from the proenzyme in this reaction, and the pyruvate is formed at the N-terminus of the alpha chain, which is derived from the carboxyl end of the proenzyme. The autoendoproteolytic cleavage occurs by a canonical serine protease mechanism, in which the side chain hydroxyl group of the serine supplies its oxygen atom to form the C-terminus of the beta chain, while the remainder of the serine residue undergoes an oxidative deamination to produce ammonia and the pyruvoyl prosthetic group on the alpha chain. During this reaction, the Ser that is part of the protease active site of the proenzyme becomes the pyruvoyl prosthetic group, which constitutes an essential element of the active site of the mature decarboxylase.</text>
</comment>
<keyword evidence="8 12" id="KW-0594">Phospholipid biosynthesis</keyword>
<evidence type="ECO:0000256" key="10">
    <source>
        <dbReference type="ARBA" id="ARBA00023264"/>
    </source>
</evidence>
<feature type="compositionally biased region" description="Polar residues" evidence="13">
    <location>
        <begin position="22"/>
        <end position="33"/>
    </location>
</feature>
<dbReference type="PROSITE" id="PS50004">
    <property type="entry name" value="C2"/>
    <property type="match status" value="2"/>
</dbReference>
<sequence>MVRLPLPQRLSSHLSARSASSTPGQSRSTSPMRSNEPKPLLLKVTVIKYLVVTLGDARQSTPTISKTLNPEWNVSFEMPVLGVPLLECICWDHDRFGKDYMGEFDIALEDIFQDGQVSQQPKWYNLKSKRLSSRSTRKKKKDSTVSGEILLQFSLSDPALPGASPTDTYRKFRNLACIGEEDDPLDQIPTAELDELDLDEETSDETDDQTKPEIVEKRRRRLRLARLRRKSLAARAYQFSGSGTGVQVTRTSFDMDPFVVTSLGRKTLRTPVVRHNLNPVYHEKMVFQVMRHEQNYLISFTVMDRDKFSGNDFVASASFPLQSLVQSGPETDPETGLYHFVELDEPSPAAKYSPRFAVSPSPSSSNLSKMSRPPFKTRSSSASITQSVGDLANRAPTSAPDESSGIDSSSSTLQIPITSSETIIDPLPLPDEEGLRAYTIPLTLKNRERWEDKHSPELHVKAKYLPYSALRQQFWLLMLKQYDADDSGRIDKVEMTTMLDTLGSTLKESTIDSFFTRFSAENETSETADLSFDQAVICLEDTLRALQRKNSVSSLPPQRPRMGPSSVGSQETVPTSNSDEQPSSNEEDLHPDDLADERGEEHVVEIRECPLCHQPRLSKRSDADIITHIATCASRDWRQVDNLVMGGFVTSSQAQRKWYSKVITKISYGGYRLGANSANILVQDRITGQINEERMSVYVRLGIRLLYKGLKSRDMEKKRIRRVLRSLSVKQGRKYDDPASAAQIKDFINFHQLDMSEVLQPLEKFRNFNEFFYRALKPEARPCSAPDEPRIVVSPADCRSVVFDRIDEATSIWVKGREFSVERLLGNAYPEDAARYHNGAVGVFRLAPQDYHRFHIPVDGVMGEPKTIEGEYYTVNPMAVRSALDVYGENVRVLVPIDSVAHGRVMVICVGAMMVGSTVITRKAGEKVSRAEELGYFKFGGSTLLVLFEEGVINFDKDLADNSKGPLETLIRVGMSVGHSPDIPQFEPDMPKDAENITQEDMEEAKRRIEGSVSGPGEPAPVDAAIQ</sequence>
<feature type="region of interest" description="Disordered" evidence="13">
    <location>
        <begin position="982"/>
        <end position="1027"/>
    </location>
</feature>
<dbReference type="GO" id="GO:0016540">
    <property type="term" value="P:protein autoprocessing"/>
    <property type="evidence" value="ECO:0007669"/>
    <property type="project" value="UniProtKB-UniRule"/>
</dbReference>
<feature type="active site" description="Charge relay system; for autoendoproteolytic cleavage activity" evidence="12">
    <location>
        <position position="942"/>
    </location>
</feature>
<feature type="active site" description="Schiff-base intermediate with substrate; via pyruvic acid; for decarboxylase activity" evidence="12">
    <location>
        <position position="942"/>
    </location>
</feature>
<comment type="domain">
    <text evidence="12">The C2 domains have an essential, but non-catalytic function. They may facilitate interactions with other proteins and are required for lipid transport function.</text>
</comment>
<comment type="caution">
    <text evidence="16">The sequence shown here is derived from an EMBL/GenBank/DDBJ whole genome shotgun (WGS) entry which is preliminary data.</text>
</comment>
<dbReference type="Proteomes" id="UP001147747">
    <property type="component" value="Unassembled WGS sequence"/>
</dbReference>
<feature type="chain" id="PRO_5041031298" description="Phosphatidylserine decarboxylase 2 beta chain" evidence="12">
    <location>
        <begin position="1"/>
        <end position="941"/>
    </location>
</feature>
<evidence type="ECO:0000256" key="8">
    <source>
        <dbReference type="ARBA" id="ARBA00023209"/>
    </source>
</evidence>
<evidence type="ECO:0000256" key="6">
    <source>
        <dbReference type="ARBA" id="ARBA00023136"/>
    </source>
</evidence>
<feature type="compositionally biased region" description="Low complexity" evidence="13">
    <location>
        <begin position="398"/>
        <end position="411"/>
    </location>
</feature>
<feature type="compositionally biased region" description="Low complexity" evidence="13">
    <location>
        <begin position="353"/>
        <end position="374"/>
    </location>
</feature>
<feature type="modified residue" description="Pyruvic acid (Ser); by autocatalysis" evidence="12">
    <location>
        <position position="942"/>
    </location>
</feature>
<dbReference type="InterPro" id="IPR011992">
    <property type="entry name" value="EF-hand-dom_pair"/>
</dbReference>
<comment type="pathway">
    <text evidence="12">Phospholipid metabolism; phosphatidylethanolamine biosynthesis; phosphatidylethanolamine from CDP-diacylglycerol: step 2/2.</text>
</comment>
<dbReference type="FunFam" id="1.10.238.10:FF:000445">
    <property type="entry name" value="Phosphatidylserine decarboxylase proenzyme 2"/>
    <property type="match status" value="1"/>
</dbReference>
<evidence type="ECO:0000256" key="12">
    <source>
        <dbReference type="HAMAP-Rule" id="MF_03209"/>
    </source>
</evidence>
<reference evidence="16" key="2">
    <citation type="journal article" date="2023" name="IMA Fungus">
        <title>Comparative genomic study of the Penicillium genus elucidates a diverse pangenome and 15 lateral gene transfer events.</title>
        <authorList>
            <person name="Petersen C."/>
            <person name="Sorensen T."/>
            <person name="Nielsen M.R."/>
            <person name="Sondergaard T.E."/>
            <person name="Sorensen J.L."/>
            <person name="Fitzpatrick D.A."/>
            <person name="Frisvad J.C."/>
            <person name="Nielsen K.L."/>
        </authorList>
    </citation>
    <scope>NUCLEOTIDE SEQUENCE</scope>
    <source>
        <strain evidence="16">IBT 29677</strain>
    </source>
</reference>
<dbReference type="Gene3D" id="2.60.40.150">
    <property type="entry name" value="C2 domain"/>
    <property type="match status" value="2"/>
</dbReference>
<keyword evidence="10 12" id="KW-1208">Phospholipid metabolism</keyword>
<keyword evidence="12" id="KW-0967">Endosome</keyword>
<dbReference type="InterPro" id="IPR002048">
    <property type="entry name" value="EF_hand_dom"/>
</dbReference>
<evidence type="ECO:0000256" key="13">
    <source>
        <dbReference type="SAM" id="MobiDB-lite"/>
    </source>
</evidence>
<keyword evidence="12" id="KW-0333">Golgi apparatus</keyword>
<evidence type="ECO:0000259" key="15">
    <source>
        <dbReference type="PROSITE" id="PS50222"/>
    </source>
</evidence>
<dbReference type="SUPFAM" id="SSF47473">
    <property type="entry name" value="EF-hand"/>
    <property type="match status" value="1"/>
</dbReference>
<dbReference type="InterPro" id="IPR018247">
    <property type="entry name" value="EF_Hand_1_Ca_BS"/>
</dbReference>
<feature type="region of interest" description="Disordered" evidence="13">
    <location>
        <begin position="549"/>
        <end position="593"/>
    </location>
</feature>
<feature type="compositionally biased region" description="Low complexity" evidence="13">
    <location>
        <begin position="9"/>
        <end position="21"/>
    </location>
</feature>
<comment type="subunit">
    <text evidence="12">Heterodimer of a large membrane-associated beta subunit and a small pyruvoyl-containing alpha subunit. Interacts with pstB2. This interaction may be a means to structurally tether the donor membrane (ER) harboring PstB2 to acceptor membranes (Golgi/endosomes) harboring PSD2 during PtdSer transport to the site of PtdEtn synthesis.</text>
</comment>
<dbReference type="AlphaFoldDB" id="A0A9X0B9S2"/>
<dbReference type="InterPro" id="IPR000008">
    <property type="entry name" value="C2_dom"/>
</dbReference>
<dbReference type="GO" id="GO:0004609">
    <property type="term" value="F:phosphatidylserine decarboxylase activity"/>
    <property type="evidence" value="ECO:0007669"/>
    <property type="project" value="UniProtKB-UniRule"/>
</dbReference>
<feature type="active site" description="Charge relay system; for autoendoproteolytic cleavage activity" evidence="12">
    <location>
        <position position="797"/>
    </location>
</feature>
<reference evidence="16" key="1">
    <citation type="submission" date="2022-12" db="EMBL/GenBank/DDBJ databases">
        <authorList>
            <person name="Petersen C."/>
        </authorList>
    </citation>
    <scope>NUCLEOTIDE SEQUENCE</scope>
    <source>
        <strain evidence="16">IBT 29677</strain>
    </source>
</reference>
<comment type="subcellular location">
    <subcellularLocation>
        <location evidence="12">Golgi apparatus membrane</location>
        <topology evidence="12">Peripheral membrane protein</topology>
        <orientation evidence="12">Cytoplasmic side</orientation>
    </subcellularLocation>
    <subcellularLocation>
        <location evidence="12">Endosome membrane</location>
        <topology evidence="12">Peripheral membrane protein</topology>
        <orientation evidence="12">Cytoplasmic side</orientation>
    </subcellularLocation>
</comment>
<dbReference type="SUPFAM" id="SSF49562">
    <property type="entry name" value="C2 domain (Calcium/lipid-binding domain, CaLB)"/>
    <property type="match status" value="2"/>
</dbReference>
<keyword evidence="11 12" id="KW-0670">Pyruvate</keyword>
<evidence type="ECO:0000313" key="17">
    <source>
        <dbReference type="Proteomes" id="UP001147747"/>
    </source>
</evidence>
<dbReference type="HAMAP" id="MF_00663">
    <property type="entry name" value="PS_decarb_PSD_B_type2"/>
    <property type="match status" value="1"/>
</dbReference>
<evidence type="ECO:0000256" key="4">
    <source>
        <dbReference type="ARBA" id="ARBA00022837"/>
    </source>
</evidence>
<dbReference type="SMART" id="SM00239">
    <property type="entry name" value="C2"/>
    <property type="match status" value="2"/>
</dbReference>
<accession>A0A9X0B9S2</accession>
<dbReference type="GO" id="GO:0005795">
    <property type="term" value="C:Golgi stack"/>
    <property type="evidence" value="ECO:0007669"/>
    <property type="project" value="UniProtKB-UniRule"/>
</dbReference>
<comment type="catalytic activity">
    <reaction evidence="12">
        <text>a 1,2-diacyl-sn-glycero-3-phospho-L-serine + H(+) = a 1,2-diacyl-sn-glycero-3-phosphoethanolamine + CO2</text>
        <dbReference type="Rhea" id="RHEA:20828"/>
        <dbReference type="ChEBI" id="CHEBI:15378"/>
        <dbReference type="ChEBI" id="CHEBI:16526"/>
        <dbReference type="ChEBI" id="CHEBI:57262"/>
        <dbReference type="ChEBI" id="CHEBI:64612"/>
        <dbReference type="EC" id="4.1.1.65"/>
    </reaction>
</comment>
<protein>
    <recommendedName>
        <fullName evidence="12">Phosphatidylserine decarboxylase proenzyme 2</fullName>
        <ecNumber evidence="12">4.1.1.65</ecNumber>
    </recommendedName>
    <component>
        <recommendedName>
            <fullName evidence="12">Phosphatidylserine decarboxylase 2 beta chain</fullName>
        </recommendedName>
    </component>
    <component>
        <recommendedName>
            <fullName evidence="12">Phosphatidylserine decarboxylase 2 alpha chain</fullName>
        </recommendedName>
    </component>
</protein>
<evidence type="ECO:0000256" key="5">
    <source>
        <dbReference type="ARBA" id="ARBA00023098"/>
    </source>
</evidence>
<dbReference type="PANTHER" id="PTHR10067:SF17">
    <property type="entry name" value="PHOSPHATIDYLSERINE DECARBOXYLASE PROENZYME 2"/>
    <property type="match status" value="1"/>
</dbReference>
<dbReference type="Pfam" id="PF02666">
    <property type="entry name" value="PS_Dcarbxylase"/>
    <property type="match status" value="1"/>
</dbReference>
<evidence type="ECO:0000313" key="16">
    <source>
        <dbReference type="EMBL" id="KAJ5396977.1"/>
    </source>
</evidence>
<evidence type="ECO:0000256" key="9">
    <source>
        <dbReference type="ARBA" id="ARBA00023239"/>
    </source>
</evidence>
<keyword evidence="6 12" id="KW-0472">Membrane</keyword>